<accession>A0ABX1P9M3</accession>
<organism evidence="1 2">
    <name type="scientific">Brasilonema bromeliae SPC951</name>
    <dbReference type="NCBI Taxonomy" id="385972"/>
    <lineage>
        <taxon>Bacteria</taxon>
        <taxon>Bacillati</taxon>
        <taxon>Cyanobacteriota</taxon>
        <taxon>Cyanophyceae</taxon>
        <taxon>Nostocales</taxon>
        <taxon>Scytonemataceae</taxon>
        <taxon>Brasilonema</taxon>
        <taxon>Bromeliae group (in: Brasilonema)</taxon>
    </lineage>
</organism>
<name>A0ABX1P9M3_9CYAN</name>
<dbReference type="EMBL" id="QMEB01000090">
    <property type="protein sequence ID" value="NMG20356.1"/>
    <property type="molecule type" value="Genomic_DNA"/>
</dbReference>
<proteinExistence type="predicted"/>
<keyword evidence="2" id="KW-1185">Reference proteome</keyword>
<evidence type="ECO:0000313" key="1">
    <source>
        <dbReference type="EMBL" id="NMG20356.1"/>
    </source>
</evidence>
<sequence>METQRTASFLDSNHLLLARDQDLFEVVGQRNLNRTAIATREIKQGEVIHNILPYSSKTNADFLQLFSVN</sequence>
<comment type="caution">
    <text evidence="1">The sequence shown here is derived from an EMBL/GenBank/DDBJ whole genome shotgun (WGS) entry which is preliminary data.</text>
</comment>
<evidence type="ECO:0000313" key="2">
    <source>
        <dbReference type="Proteomes" id="UP000718564"/>
    </source>
</evidence>
<dbReference type="RefSeq" id="WP_169155619.1">
    <property type="nucleotide sequence ID" value="NZ_CAWPJE010000072.1"/>
</dbReference>
<dbReference type="Proteomes" id="UP000718564">
    <property type="component" value="Unassembled WGS sequence"/>
</dbReference>
<protein>
    <submittedName>
        <fullName evidence="1">Uncharacterized protein</fullName>
    </submittedName>
</protein>
<reference evidence="1 2" key="1">
    <citation type="submission" date="2018-06" db="EMBL/GenBank/DDBJ databases">
        <title>Comparative genomics of Brasilonema spp. strains.</title>
        <authorList>
            <person name="Alvarenga D.O."/>
            <person name="Fiore M.F."/>
            <person name="Varani A.M."/>
        </authorList>
    </citation>
    <scope>NUCLEOTIDE SEQUENCE [LARGE SCALE GENOMIC DNA]</scope>
    <source>
        <strain evidence="1 2">SPC951</strain>
    </source>
</reference>
<gene>
    <name evidence="1" type="ORF">DP116_13160</name>
</gene>